<name>A0ABN8X077_9GAMM</name>
<proteinExistence type="predicted"/>
<dbReference type="Proteomes" id="UP001162030">
    <property type="component" value="Chromosome"/>
</dbReference>
<dbReference type="RefSeq" id="WP_317963754.1">
    <property type="nucleotide sequence ID" value="NZ_OX458333.1"/>
</dbReference>
<evidence type="ECO:0000256" key="1">
    <source>
        <dbReference type="SAM" id="SignalP"/>
    </source>
</evidence>
<dbReference type="Pfam" id="PF07589">
    <property type="entry name" value="PEP-CTERM"/>
    <property type="match status" value="1"/>
</dbReference>
<evidence type="ECO:0000313" key="4">
    <source>
        <dbReference type="Proteomes" id="UP001162030"/>
    </source>
</evidence>
<feature type="domain" description="Ice-binding protein C-terminal" evidence="2">
    <location>
        <begin position="212"/>
        <end position="233"/>
    </location>
</feature>
<evidence type="ECO:0000259" key="2">
    <source>
        <dbReference type="Pfam" id="PF07589"/>
    </source>
</evidence>
<dbReference type="InterPro" id="IPR013424">
    <property type="entry name" value="Ice-binding_C"/>
</dbReference>
<keyword evidence="1" id="KW-0732">Signal</keyword>
<gene>
    <name evidence="3" type="ORF">MSZNOR_1207</name>
</gene>
<protein>
    <recommendedName>
        <fullName evidence="2">Ice-binding protein C-terminal domain-containing protein</fullName>
    </recommendedName>
</protein>
<dbReference type="NCBIfam" id="TIGR02595">
    <property type="entry name" value="PEP_CTERM"/>
    <property type="match status" value="1"/>
</dbReference>
<reference evidence="3 4" key="1">
    <citation type="submission" date="2023-03" db="EMBL/GenBank/DDBJ databases">
        <authorList>
            <person name="Pearce D."/>
        </authorList>
    </citation>
    <scope>NUCLEOTIDE SEQUENCE [LARGE SCALE GENOMIC DNA]</scope>
    <source>
        <strain evidence="3">Msz</strain>
    </source>
</reference>
<sequence length="243" mass="26074">MNKSSFIDIFLAFILLAASTAPSHAAVLYSQLDNPSSSGITSQEFEIPRSNLNTMAADDFVITGETWKIEELYIPGSLSGSPHSSLLAAGAAVNVTFYQDDSGKPGALYASFLNQQFTEGDPGELTITLSIPVELDSGTWWLSVVVVLDYDGGQWYWGSRTVQTGFAAVWQNPGNGFLTGCTTWTTKTDCAPGPQSLPDQLFEIRGQKIIQQVPEPATLTLMGIGLAGIGVARNLKSAKRFAQ</sequence>
<accession>A0ABN8X077</accession>
<feature type="signal peptide" evidence="1">
    <location>
        <begin position="1"/>
        <end position="25"/>
    </location>
</feature>
<evidence type="ECO:0000313" key="3">
    <source>
        <dbReference type="EMBL" id="CAI8780310.1"/>
    </source>
</evidence>
<keyword evidence="4" id="KW-1185">Reference proteome</keyword>
<dbReference type="EMBL" id="OX458333">
    <property type="protein sequence ID" value="CAI8780310.1"/>
    <property type="molecule type" value="Genomic_DNA"/>
</dbReference>
<organism evidence="3 4">
    <name type="scientific">Methylocaldum szegediense</name>
    <dbReference type="NCBI Taxonomy" id="73780"/>
    <lineage>
        <taxon>Bacteria</taxon>
        <taxon>Pseudomonadati</taxon>
        <taxon>Pseudomonadota</taxon>
        <taxon>Gammaproteobacteria</taxon>
        <taxon>Methylococcales</taxon>
        <taxon>Methylococcaceae</taxon>
        <taxon>Methylocaldum</taxon>
    </lineage>
</organism>
<feature type="chain" id="PRO_5045319649" description="Ice-binding protein C-terminal domain-containing protein" evidence="1">
    <location>
        <begin position="26"/>
        <end position="243"/>
    </location>
</feature>